<proteinExistence type="predicted"/>
<protein>
    <submittedName>
        <fullName evidence="1">Uncharacterized protein</fullName>
    </submittedName>
</protein>
<dbReference type="EMBL" id="JBHRSW010000047">
    <property type="protein sequence ID" value="MFC3123140.1"/>
    <property type="molecule type" value="Genomic_DNA"/>
</dbReference>
<name>A0ABV7FVE5_9ALTE</name>
<sequence length="95" mass="10901">MNTNGKKENQSNTPELQEVYLQDDLQQVCGGLTLKEISHFAFDEFAKTGLFDTQSWQNFFYGYGHSFGPLATTILIDQKFLAQQFPDTFAFLIQH</sequence>
<accession>A0ABV7FVE5</accession>
<comment type="caution">
    <text evidence="1">The sequence shown here is derived from an EMBL/GenBank/DDBJ whole genome shotgun (WGS) entry which is preliminary data.</text>
</comment>
<keyword evidence="2" id="KW-1185">Reference proteome</keyword>
<evidence type="ECO:0000313" key="1">
    <source>
        <dbReference type="EMBL" id="MFC3123140.1"/>
    </source>
</evidence>
<gene>
    <name evidence="1" type="ORF">ACFOHL_16075</name>
</gene>
<evidence type="ECO:0000313" key="2">
    <source>
        <dbReference type="Proteomes" id="UP001595478"/>
    </source>
</evidence>
<organism evidence="1 2">
    <name type="scientific">Agaribacter flavus</name>
    <dbReference type="NCBI Taxonomy" id="1902781"/>
    <lineage>
        <taxon>Bacteria</taxon>
        <taxon>Pseudomonadati</taxon>
        <taxon>Pseudomonadota</taxon>
        <taxon>Gammaproteobacteria</taxon>
        <taxon>Alteromonadales</taxon>
        <taxon>Alteromonadaceae</taxon>
        <taxon>Agaribacter</taxon>
    </lineage>
</organism>
<dbReference type="Proteomes" id="UP001595478">
    <property type="component" value="Unassembled WGS sequence"/>
</dbReference>
<reference evidence="2" key="1">
    <citation type="journal article" date="2019" name="Int. J. Syst. Evol. Microbiol.">
        <title>The Global Catalogue of Microorganisms (GCM) 10K type strain sequencing project: providing services to taxonomists for standard genome sequencing and annotation.</title>
        <authorList>
            <consortium name="The Broad Institute Genomics Platform"/>
            <consortium name="The Broad Institute Genome Sequencing Center for Infectious Disease"/>
            <person name="Wu L."/>
            <person name="Ma J."/>
        </authorList>
    </citation>
    <scope>NUCLEOTIDE SEQUENCE [LARGE SCALE GENOMIC DNA]</scope>
    <source>
        <strain evidence="2">KCTC 52473</strain>
    </source>
</reference>
<dbReference type="RefSeq" id="WP_376921255.1">
    <property type="nucleotide sequence ID" value="NZ_JBHRSW010000047.1"/>
</dbReference>